<organism evidence="1 2">
    <name type="scientific">Cetraspora pellucida</name>
    <dbReference type="NCBI Taxonomy" id="1433469"/>
    <lineage>
        <taxon>Eukaryota</taxon>
        <taxon>Fungi</taxon>
        <taxon>Fungi incertae sedis</taxon>
        <taxon>Mucoromycota</taxon>
        <taxon>Glomeromycotina</taxon>
        <taxon>Glomeromycetes</taxon>
        <taxon>Diversisporales</taxon>
        <taxon>Gigasporaceae</taxon>
        <taxon>Cetraspora</taxon>
    </lineage>
</organism>
<accession>A0ACA9NS53</accession>
<comment type="caution">
    <text evidence="1">The sequence shown here is derived from an EMBL/GenBank/DDBJ whole genome shotgun (WGS) entry which is preliminary data.</text>
</comment>
<protein>
    <submittedName>
        <fullName evidence="1">7517_t:CDS:1</fullName>
    </submittedName>
</protein>
<dbReference type="EMBL" id="CAJVPW010016730">
    <property type="protein sequence ID" value="CAG8672168.1"/>
    <property type="molecule type" value="Genomic_DNA"/>
</dbReference>
<keyword evidence="2" id="KW-1185">Reference proteome</keyword>
<reference evidence="1" key="1">
    <citation type="submission" date="2021-06" db="EMBL/GenBank/DDBJ databases">
        <authorList>
            <person name="Kallberg Y."/>
            <person name="Tangrot J."/>
            <person name="Rosling A."/>
        </authorList>
    </citation>
    <scope>NUCLEOTIDE SEQUENCE</scope>
    <source>
        <strain evidence="1">28 12/20/2015</strain>
    </source>
</reference>
<feature type="non-terminal residue" evidence="1">
    <location>
        <position position="40"/>
    </location>
</feature>
<evidence type="ECO:0000313" key="2">
    <source>
        <dbReference type="Proteomes" id="UP000789366"/>
    </source>
</evidence>
<proteinExistence type="predicted"/>
<gene>
    <name evidence="1" type="ORF">SPELUC_LOCUS9718</name>
</gene>
<sequence>MFYTGTANLRQKMTAQQMHEELMIRVQNSELEQVDVPKIT</sequence>
<evidence type="ECO:0000313" key="1">
    <source>
        <dbReference type="EMBL" id="CAG8672168.1"/>
    </source>
</evidence>
<dbReference type="Proteomes" id="UP000789366">
    <property type="component" value="Unassembled WGS sequence"/>
</dbReference>
<name>A0ACA9NS53_9GLOM</name>